<dbReference type="RefSeq" id="WP_255075222.1">
    <property type="nucleotide sequence ID" value="NZ_JANDWU010000004.1"/>
</dbReference>
<sequence>TDSVHALHEVLQLGIKIVECLFLEYDESHTFLFSKLILCYMSQSSTHMLCSTFVSAKIRHGNLKTSVFNFCGSMLPGFADFNAKNNKKNLHDCNEYMNNDELRNTLKFSQLSRYANKQATTKLPRYTQSVAWLHSVHLLCTRQSVNGANRDHYTNK</sequence>
<evidence type="ECO:0000313" key="2">
    <source>
        <dbReference type="Proteomes" id="UP001205506"/>
    </source>
</evidence>
<dbReference type="Proteomes" id="UP001205506">
    <property type="component" value="Unassembled WGS sequence"/>
</dbReference>
<dbReference type="AlphaFoldDB" id="A0AAW5IBW9"/>
<gene>
    <name evidence="1" type="ORF">NNC68_04225</name>
</gene>
<feature type="non-terminal residue" evidence="1">
    <location>
        <position position="1"/>
    </location>
</feature>
<dbReference type="EMBL" id="JANDWU010000004">
    <property type="protein sequence ID" value="MCP9548686.1"/>
    <property type="molecule type" value="Genomic_DNA"/>
</dbReference>
<accession>A0AAW5IBW9</accession>
<comment type="caution">
    <text evidence="1">The sequence shown here is derived from an EMBL/GenBank/DDBJ whole genome shotgun (WGS) entry which is preliminary data.</text>
</comment>
<proteinExistence type="predicted"/>
<protein>
    <submittedName>
        <fullName evidence="1">Uncharacterized protein</fullName>
    </submittedName>
</protein>
<organism evidence="1 2">
    <name type="scientific">Segatella copri</name>
    <dbReference type="NCBI Taxonomy" id="165179"/>
    <lineage>
        <taxon>Bacteria</taxon>
        <taxon>Pseudomonadati</taxon>
        <taxon>Bacteroidota</taxon>
        <taxon>Bacteroidia</taxon>
        <taxon>Bacteroidales</taxon>
        <taxon>Prevotellaceae</taxon>
        <taxon>Segatella</taxon>
    </lineage>
</organism>
<reference evidence="1" key="1">
    <citation type="submission" date="2022-07" db="EMBL/GenBank/DDBJ databases">
        <title>Prevotella copri.</title>
        <authorList>
            <person name="Yang C."/>
        </authorList>
    </citation>
    <scope>NUCLEOTIDE SEQUENCE</scope>
    <source>
        <strain evidence="1">HF1805</strain>
    </source>
</reference>
<name>A0AAW5IBW9_9BACT</name>
<evidence type="ECO:0000313" key="1">
    <source>
        <dbReference type="EMBL" id="MCP9548686.1"/>
    </source>
</evidence>